<sequence length="173" mass="19255">MSHPVYAFSHRRFSHLSRSFFMAAVVLGATQFTLAGPTVDQLSDCLVKSTTPTDKTAVLQWTFAALSVHPDLKAYSNVTDEQRTQLDQKLAQTLQRILVEQCSVQAKAVIQAEGLQAVGDSFQELGSITGEEILKNPEVKQQLKGVVRYLDLNKLMMTFLTPDLFNKLGVIRK</sequence>
<name>A0A1C4GUH3_9GAMM</name>
<reference evidence="1 2" key="1">
    <citation type="submission" date="2016-08" db="EMBL/GenBank/DDBJ databases">
        <authorList>
            <person name="Seilhamer J.J."/>
        </authorList>
    </citation>
    <scope>NUCLEOTIDE SEQUENCE [LARGE SCALE GENOMIC DNA]</scope>
    <source>
        <strain evidence="1 2">ANC 4874</strain>
    </source>
</reference>
<protein>
    <submittedName>
        <fullName evidence="1">Uncharacterized protein</fullName>
    </submittedName>
</protein>
<evidence type="ECO:0000313" key="2">
    <source>
        <dbReference type="Proteomes" id="UP000243661"/>
    </source>
</evidence>
<gene>
    <name evidence="1" type="ORF">GA0116959_10644</name>
</gene>
<proteinExistence type="predicted"/>
<dbReference type="RefSeq" id="WP_092719392.1">
    <property type="nucleotide sequence ID" value="NZ_FMBK01000006.1"/>
</dbReference>
<accession>A0A1C4GUH3</accession>
<organism evidence="1 2">
    <name type="scientific">Acinetobacter albensis</name>
    <dbReference type="NCBI Taxonomy" id="1673609"/>
    <lineage>
        <taxon>Bacteria</taxon>
        <taxon>Pseudomonadati</taxon>
        <taxon>Pseudomonadota</taxon>
        <taxon>Gammaproteobacteria</taxon>
        <taxon>Moraxellales</taxon>
        <taxon>Moraxellaceae</taxon>
        <taxon>Acinetobacter</taxon>
    </lineage>
</organism>
<dbReference type="Proteomes" id="UP000243661">
    <property type="component" value="Unassembled WGS sequence"/>
</dbReference>
<dbReference type="EMBL" id="FMBK01000006">
    <property type="protein sequence ID" value="SCC71824.1"/>
    <property type="molecule type" value="Genomic_DNA"/>
</dbReference>
<evidence type="ECO:0000313" key="1">
    <source>
        <dbReference type="EMBL" id="SCC71824.1"/>
    </source>
</evidence>
<dbReference type="OrthoDB" id="6710466at2"/>
<dbReference type="AlphaFoldDB" id="A0A1C4GUH3"/>